<evidence type="ECO:0000313" key="3">
    <source>
        <dbReference type="Proteomes" id="UP000765509"/>
    </source>
</evidence>
<evidence type="ECO:0000313" key="2">
    <source>
        <dbReference type="EMBL" id="MBW0562852.1"/>
    </source>
</evidence>
<feature type="region of interest" description="Disordered" evidence="1">
    <location>
        <begin position="151"/>
        <end position="212"/>
    </location>
</feature>
<name>A0A9Q3PJL3_9BASI</name>
<dbReference type="EMBL" id="AVOT02073308">
    <property type="protein sequence ID" value="MBW0562852.1"/>
    <property type="molecule type" value="Genomic_DNA"/>
</dbReference>
<dbReference type="Proteomes" id="UP000765509">
    <property type="component" value="Unassembled WGS sequence"/>
</dbReference>
<organism evidence="2 3">
    <name type="scientific">Austropuccinia psidii MF-1</name>
    <dbReference type="NCBI Taxonomy" id="1389203"/>
    <lineage>
        <taxon>Eukaryota</taxon>
        <taxon>Fungi</taxon>
        <taxon>Dikarya</taxon>
        <taxon>Basidiomycota</taxon>
        <taxon>Pucciniomycotina</taxon>
        <taxon>Pucciniomycetes</taxon>
        <taxon>Pucciniales</taxon>
        <taxon>Sphaerophragmiaceae</taxon>
        <taxon>Austropuccinia</taxon>
    </lineage>
</organism>
<feature type="compositionally biased region" description="Polar residues" evidence="1">
    <location>
        <begin position="202"/>
        <end position="212"/>
    </location>
</feature>
<feature type="compositionally biased region" description="Polar residues" evidence="1">
    <location>
        <begin position="1"/>
        <end position="16"/>
    </location>
</feature>
<protein>
    <submittedName>
        <fullName evidence="2">Uncharacterized protein</fullName>
    </submittedName>
</protein>
<evidence type="ECO:0000256" key="1">
    <source>
        <dbReference type="SAM" id="MobiDB-lite"/>
    </source>
</evidence>
<feature type="region of interest" description="Disordered" evidence="1">
    <location>
        <begin position="1"/>
        <end position="35"/>
    </location>
</feature>
<dbReference type="AlphaFoldDB" id="A0A9Q3PJL3"/>
<feature type="compositionally biased region" description="Polar residues" evidence="1">
    <location>
        <begin position="153"/>
        <end position="167"/>
    </location>
</feature>
<accession>A0A9Q3PJL3</accession>
<proteinExistence type="predicted"/>
<comment type="caution">
    <text evidence="2">The sequence shown here is derived from an EMBL/GenBank/DDBJ whole genome shotgun (WGS) entry which is preliminary data.</text>
</comment>
<sequence length="212" mass="23949">MPSTRSGTRYNPSRSSQKAHRYDYGRRQSVSEVQGSVYDSHSIKVVHSEADNTVLPSNRSDTATRSLSGYIQRQPEGLKNALQHKEYQILADLWKNCMKSYLTLRKCLGHPNTCKLINGWHPFMEKNNMMLLTAEWRKQNPIPLKQVPRTSLVARSSDSNVTQQPQAWNKGKGKEPAKKPLQSGLQNPKDSAGFHGKLISDGKNNYLITEKG</sequence>
<reference evidence="2" key="1">
    <citation type="submission" date="2021-03" db="EMBL/GenBank/DDBJ databases">
        <title>Draft genome sequence of rust myrtle Austropuccinia psidii MF-1, a brazilian biotype.</title>
        <authorList>
            <person name="Quecine M.C."/>
            <person name="Pachon D.M.R."/>
            <person name="Bonatelli M.L."/>
            <person name="Correr F.H."/>
            <person name="Franceschini L.M."/>
            <person name="Leite T.F."/>
            <person name="Margarido G.R.A."/>
            <person name="Almeida C.A."/>
            <person name="Ferrarezi J.A."/>
            <person name="Labate C.A."/>
        </authorList>
    </citation>
    <scope>NUCLEOTIDE SEQUENCE</scope>
    <source>
        <strain evidence="2">MF-1</strain>
    </source>
</reference>
<gene>
    <name evidence="2" type="ORF">O181_102567</name>
</gene>
<keyword evidence="3" id="KW-1185">Reference proteome</keyword>